<dbReference type="EMBL" id="JACIJO010000002">
    <property type="protein sequence ID" value="MBB6327173.1"/>
    <property type="molecule type" value="Genomic_DNA"/>
</dbReference>
<evidence type="ECO:0000256" key="1">
    <source>
        <dbReference type="SAM" id="SignalP"/>
    </source>
</evidence>
<proteinExistence type="predicted"/>
<evidence type="ECO:0000313" key="3">
    <source>
        <dbReference type="Proteomes" id="UP000588604"/>
    </source>
</evidence>
<dbReference type="PROSITE" id="PS51257">
    <property type="entry name" value="PROKAR_LIPOPROTEIN"/>
    <property type="match status" value="1"/>
</dbReference>
<name>A0A841MJW6_9BACT</name>
<dbReference type="AlphaFoldDB" id="A0A841MJW6"/>
<accession>A0A841MJW6</accession>
<keyword evidence="3" id="KW-1185">Reference proteome</keyword>
<sequence>MKHKFLNRYFLIFLSVVFFSSCSCNPENIAKFAMKGMESMMGEGFMPSEEIRALGDFRGMSVALNSSTVDDHTESTIFLKLENGDPVKLGNQPEILARNCAEIYLRDFENSENYRQITVQFIQTDPNNPENVAMQEYTFDTRDF</sequence>
<dbReference type="RefSeq" id="WP_184495876.1">
    <property type="nucleotide sequence ID" value="NZ_JACIJO010000002.1"/>
</dbReference>
<reference evidence="2 3" key="1">
    <citation type="submission" date="2020-08" db="EMBL/GenBank/DDBJ databases">
        <title>Genomic Encyclopedia of Type Strains, Phase IV (KMG-IV): sequencing the most valuable type-strain genomes for metagenomic binning, comparative biology and taxonomic classification.</title>
        <authorList>
            <person name="Goeker M."/>
        </authorList>
    </citation>
    <scope>NUCLEOTIDE SEQUENCE [LARGE SCALE GENOMIC DNA]</scope>
    <source>
        <strain evidence="2 3">DSM 102044</strain>
    </source>
</reference>
<gene>
    <name evidence="2" type="ORF">FHS59_002801</name>
</gene>
<protein>
    <submittedName>
        <fullName evidence="2">Uncharacterized protein</fullName>
    </submittedName>
</protein>
<feature type="signal peptide" evidence="1">
    <location>
        <begin position="1"/>
        <end position="26"/>
    </location>
</feature>
<comment type="caution">
    <text evidence="2">The sequence shown here is derived from an EMBL/GenBank/DDBJ whole genome shotgun (WGS) entry which is preliminary data.</text>
</comment>
<keyword evidence="1" id="KW-0732">Signal</keyword>
<evidence type="ECO:0000313" key="2">
    <source>
        <dbReference type="EMBL" id="MBB6327173.1"/>
    </source>
</evidence>
<organism evidence="2 3">
    <name type="scientific">Algoriphagus iocasae</name>
    <dbReference type="NCBI Taxonomy" id="1836499"/>
    <lineage>
        <taxon>Bacteria</taxon>
        <taxon>Pseudomonadati</taxon>
        <taxon>Bacteroidota</taxon>
        <taxon>Cytophagia</taxon>
        <taxon>Cytophagales</taxon>
        <taxon>Cyclobacteriaceae</taxon>
        <taxon>Algoriphagus</taxon>
    </lineage>
</organism>
<dbReference type="Proteomes" id="UP000588604">
    <property type="component" value="Unassembled WGS sequence"/>
</dbReference>
<feature type="chain" id="PRO_5032950250" evidence="1">
    <location>
        <begin position="27"/>
        <end position="144"/>
    </location>
</feature>